<keyword evidence="4" id="KW-0238">DNA-binding</keyword>
<dbReference type="PROSITE" id="PS50930">
    <property type="entry name" value="HTH_LYTTR"/>
    <property type="match status" value="1"/>
</dbReference>
<gene>
    <name evidence="4" type="ORF">DFQ04_0370</name>
</gene>
<keyword evidence="5" id="KW-1185">Reference proteome</keyword>
<dbReference type="AlphaFoldDB" id="A0A4R6T614"/>
<dbReference type="OrthoDB" id="1646880at2"/>
<comment type="caution">
    <text evidence="1">Lacks conserved residue(s) required for the propagation of feature annotation.</text>
</comment>
<dbReference type="RefSeq" id="WP_133552099.1">
    <property type="nucleotide sequence ID" value="NZ_SNYF01000005.1"/>
</dbReference>
<feature type="domain" description="HTH LytTR-type" evidence="3">
    <location>
        <begin position="147"/>
        <end position="256"/>
    </location>
</feature>
<evidence type="ECO:0000259" key="3">
    <source>
        <dbReference type="PROSITE" id="PS50930"/>
    </source>
</evidence>
<dbReference type="InterPro" id="IPR001789">
    <property type="entry name" value="Sig_transdc_resp-reg_receiver"/>
</dbReference>
<dbReference type="InterPro" id="IPR007492">
    <property type="entry name" value="LytTR_DNA-bd_dom"/>
</dbReference>
<proteinExistence type="predicted"/>
<evidence type="ECO:0000259" key="2">
    <source>
        <dbReference type="PROSITE" id="PS50110"/>
    </source>
</evidence>
<feature type="domain" description="Response regulatory" evidence="2">
    <location>
        <begin position="4"/>
        <end position="117"/>
    </location>
</feature>
<sequence length="256" mass="30017">MHFRTLIVENDDVSFSKIADLIQENRPNWEITQRLQSVKEIEDWIPEFNQFDLIFCQVELPDGNCFEISGWEEINTPVIFIAKDGLHALKAFDSNGLDFLIFPFEKSRFIRALEKVEHFNLGISFMKESSYKASNRTFVPKDYQKRFLTKIGNKFTFIPVKRIACFYSEDGMTFLVESETSQKYVVDYSLNELESELLNPEKFYRINRSVIINLDNLVEMKPFQNGRLALSLKAKTESGFIVAREKVNEFKSWINQ</sequence>
<dbReference type="Gene3D" id="3.40.50.2300">
    <property type="match status" value="1"/>
</dbReference>
<dbReference type="PANTHER" id="PTHR37299">
    <property type="entry name" value="TRANSCRIPTIONAL REGULATOR-RELATED"/>
    <property type="match status" value="1"/>
</dbReference>
<dbReference type="Pfam" id="PF04397">
    <property type="entry name" value="LytTR"/>
    <property type="match status" value="1"/>
</dbReference>
<dbReference type="SUPFAM" id="SSF52172">
    <property type="entry name" value="CheY-like"/>
    <property type="match status" value="1"/>
</dbReference>
<dbReference type="InterPro" id="IPR046947">
    <property type="entry name" value="LytR-like"/>
</dbReference>
<organism evidence="4 5">
    <name type="scientific">Algoriphagus boseongensis</name>
    <dbReference type="NCBI Taxonomy" id="1442587"/>
    <lineage>
        <taxon>Bacteria</taxon>
        <taxon>Pseudomonadati</taxon>
        <taxon>Bacteroidota</taxon>
        <taxon>Cytophagia</taxon>
        <taxon>Cytophagales</taxon>
        <taxon>Cyclobacteriaceae</taxon>
        <taxon>Algoriphagus</taxon>
    </lineage>
</organism>
<dbReference type="Proteomes" id="UP000294535">
    <property type="component" value="Unassembled WGS sequence"/>
</dbReference>
<dbReference type="Gene3D" id="2.40.50.1020">
    <property type="entry name" value="LytTr DNA-binding domain"/>
    <property type="match status" value="1"/>
</dbReference>
<dbReference type="EMBL" id="SNYF01000005">
    <property type="protein sequence ID" value="TDQ18568.1"/>
    <property type="molecule type" value="Genomic_DNA"/>
</dbReference>
<dbReference type="GO" id="GO:0000156">
    <property type="term" value="F:phosphorelay response regulator activity"/>
    <property type="evidence" value="ECO:0007669"/>
    <property type="project" value="InterPro"/>
</dbReference>
<dbReference type="PROSITE" id="PS50110">
    <property type="entry name" value="RESPONSE_REGULATORY"/>
    <property type="match status" value="1"/>
</dbReference>
<accession>A0A4R6T614</accession>
<dbReference type="PANTHER" id="PTHR37299:SF1">
    <property type="entry name" value="STAGE 0 SPORULATION PROTEIN A HOMOLOG"/>
    <property type="match status" value="1"/>
</dbReference>
<comment type="caution">
    <text evidence="4">The sequence shown here is derived from an EMBL/GenBank/DDBJ whole genome shotgun (WGS) entry which is preliminary data.</text>
</comment>
<name>A0A4R6T614_9BACT</name>
<dbReference type="InterPro" id="IPR011006">
    <property type="entry name" value="CheY-like_superfamily"/>
</dbReference>
<dbReference type="SMART" id="SM00850">
    <property type="entry name" value="LytTR"/>
    <property type="match status" value="1"/>
</dbReference>
<reference evidence="4 5" key="1">
    <citation type="submission" date="2019-03" db="EMBL/GenBank/DDBJ databases">
        <title>Genomic Encyclopedia of Type Strains, Phase III (KMG-III): the genomes of soil and plant-associated and newly described type strains.</title>
        <authorList>
            <person name="Whitman W."/>
        </authorList>
    </citation>
    <scope>NUCLEOTIDE SEQUENCE [LARGE SCALE GENOMIC DNA]</scope>
    <source>
        <strain evidence="4 5">CECT 8446</strain>
    </source>
</reference>
<protein>
    <submittedName>
        <fullName evidence="4">DNA-binding LytR/AlgR family response regulator</fullName>
    </submittedName>
</protein>
<evidence type="ECO:0000313" key="5">
    <source>
        <dbReference type="Proteomes" id="UP000294535"/>
    </source>
</evidence>
<dbReference type="GO" id="GO:0003677">
    <property type="term" value="F:DNA binding"/>
    <property type="evidence" value="ECO:0007669"/>
    <property type="project" value="UniProtKB-KW"/>
</dbReference>
<evidence type="ECO:0000313" key="4">
    <source>
        <dbReference type="EMBL" id="TDQ18568.1"/>
    </source>
</evidence>
<evidence type="ECO:0000256" key="1">
    <source>
        <dbReference type="PROSITE-ProRule" id="PRU00169"/>
    </source>
</evidence>